<dbReference type="InterPro" id="IPR036691">
    <property type="entry name" value="Endo/exonu/phosph_ase_sf"/>
</dbReference>
<dbReference type="Gene3D" id="3.60.10.10">
    <property type="entry name" value="Endonuclease/exonuclease/phosphatase"/>
    <property type="match status" value="1"/>
</dbReference>
<protein>
    <submittedName>
        <fullName evidence="3">Endonuclease/exonuclease/phosphatase</fullName>
    </submittedName>
</protein>
<proteinExistence type="predicted"/>
<comment type="caution">
    <text evidence="3">The sequence shown here is derived from an EMBL/GenBank/DDBJ whole genome shotgun (WGS) entry which is preliminary data.</text>
</comment>
<evidence type="ECO:0000313" key="4">
    <source>
        <dbReference type="Proteomes" id="UP000188268"/>
    </source>
</evidence>
<dbReference type="PANTHER" id="PTHR31286:SF99">
    <property type="entry name" value="DUF4283 DOMAIN-CONTAINING PROTEIN"/>
    <property type="match status" value="1"/>
</dbReference>
<evidence type="ECO:0000313" key="3">
    <source>
        <dbReference type="EMBL" id="OMO49887.1"/>
    </source>
</evidence>
<dbReference type="PANTHER" id="PTHR31286">
    <property type="entry name" value="GLYCINE-RICH CELL WALL STRUCTURAL PROTEIN 1.8-LIKE"/>
    <property type="match status" value="1"/>
</dbReference>
<dbReference type="SUPFAM" id="SSF56219">
    <property type="entry name" value="DNase I-like"/>
    <property type="match status" value="1"/>
</dbReference>
<dbReference type="Pfam" id="PF14111">
    <property type="entry name" value="DUF4283"/>
    <property type="match status" value="1"/>
</dbReference>
<dbReference type="STRING" id="210143.A0A1R3FVK1"/>
<feature type="domain" description="DUF4283" evidence="2">
    <location>
        <begin position="31"/>
        <end position="112"/>
    </location>
</feature>
<keyword evidence="3" id="KW-0269">Exonuclease</keyword>
<dbReference type="OMA" id="ICEPRIS"/>
<evidence type="ECO:0000259" key="2">
    <source>
        <dbReference type="Pfam" id="PF14111"/>
    </source>
</evidence>
<gene>
    <name evidence="3" type="ORF">CCACVL1_30771</name>
</gene>
<dbReference type="Gramene" id="OMO49887">
    <property type="protein sequence ID" value="OMO49887"/>
    <property type="gene ID" value="CCACVL1_30771"/>
</dbReference>
<keyword evidence="3" id="KW-0540">Nuclease</keyword>
<dbReference type="GO" id="GO:0004519">
    <property type="term" value="F:endonuclease activity"/>
    <property type="evidence" value="ECO:0007669"/>
    <property type="project" value="UniProtKB-KW"/>
</dbReference>
<dbReference type="GO" id="GO:0004527">
    <property type="term" value="F:exonuclease activity"/>
    <property type="evidence" value="ECO:0007669"/>
    <property type="project" value="UniProtKB-KW"/>
</dbReference>
<sequence length="434" mass="48554">MGEPNEGQVAAKASFRDAMMGSRAPSMDRRQWEDCLIVKLLGRTISYTVLADRLEKLWKPKGDWELIDLGSGFYLAKFYAQEDLKFVVDEGPWSFFGHYLTMRLWQPNFNPATATIESTAVWVRFPVLPMECYHSRILMALGNKVGKAIKADYNTRMASRGRFARVCVEVDFSKPLVPKADEPNEVPAAEKGGEQVMETEGAGADGNRPSKAQGGAKGKAVGGSQLRNNYEKKAGAGNKKFCQHAIDMIQTYKPSIMAVVEPTISGATARKVAQCLRMRKFHVVDSERFAGGIWLCWEESILDVEVDIPWVVMGDFNDVLSSSEKFGGVVPSTGRCMSFKGMISSCGLIDLGFSGPRFMWCNKRKGLARVQERLDRVLVSSKWRLLFPDAMIKHLIRIHSDHCPILLQCEPQVCCNIRVRGVPNPTAERLKKKY</sequence>
<dbReference type="InterPro" id="IPR040256">
    <property type="entry name" value="At4g02000-like"/>
</dbReference>
<name>A0A1R3FVK1_COCAP</name>
<dbReference type="InterPro" id="IPR025558">
    <property type="entry name" value="DUF4283"/>
</dbReference>
<keyword evidence="3" id="KW-0378">Hydrolase</keyword>
<keyword evidence="3" id="KW-0255">Endonuclease</keyword>
<evidence type="ECO:0000256" key="1">
    <source>
        <dbReference type="SAM" id="MobiDB-lite"/>
    </source>
</evidence>
<dbReference type="Proteomes" id="UP000188268">
    <property type="component" value="Unassembled WGS sequence"/>
</dbReference>
<reference evidence="3 4" key="1">
    <citation type="submission" date="2013-09" db="EMBL/GenBank/DDBJ databases">
        <title>Corchorus capsularis genome sequencing.</title>
        <authorList>
            <person name="Alam M."/>
            <person name="Haque M.S."/>
            <person name="Islam M.S."/>
            <person name="Emdad E.M."/>
            <person name="Islam M.M."/>
            <person name="Ahmed B."/>
            <person name="Halim A."/>
            <person name="Hossen Q.M.M."/>
            <person name="Hossain M.Z."/>
            <person name="Ahmed R."/>
            <person name="Khan M.M."/>
            <person name="Islam R."/>
            <person name="Rashid M.M."/>
            <person name="Khan S.A."/>
            <person name="Rahman M.S."/>
            <person name="Alam M."/>
        </authorList>
    </citation>
    <scope>NUCLEOTIDE SEQUENCE [LARGE SCALE GENOMIC DNA]</scope>
    <source>
        <strain evidence="4">cv. CVL-1</strain>
        <tissue evidence="3">Whole seedling</tissue>
    </source>
</reference>
<accession>A0A1R3FVK1</accession>
<organism evidence="3 4">
    <name type="scientific">Corchorus capsularis</name>
    <name type="common">Jute</name>
    <dbReference type="NCBI Taxonomy" id="210143"/>
    <lineage>
        <taxon>Eukaryota</taxon>
        <taxon>Viridiplantae</taxon>
        <taxon>Streptophyta</taxon>
        <taxon>Embryophyta</taxon>
        <taxon>Tracheophyta</taxon>
        <taxon>Spermatophyta</taxon>
        <taxon>Magnoliopsida</taxon>
        <taxon>eudicotyledons</taxon>
        <taxon>Gunneridae</taxon>
        <taxon>Pentapetalae</taxon>
        <taxon>rosids</taxon>
        <taxon>malvids</taxon>
        <taxon>Malvales</taxon>
        <taxon>Malvaceae</taxon>
        <taxon>Grewioideae</taxon>
        <taxon>Apeibeae</taxon>
        <taxon>Corchorus</taxon>
    </lineage>
</organism>
<dbReference type="AlphaFoldDB" id="A0A1R3FVK1"/>
<dbReference type="OrthoDB" id="1750221at2759"/>
<feature type="region of interest" description="Disordered" evidence="1">
    <location>
        <begin position="178"/>
        <end position="223"/>
    </location>
</feature>
<keyword evidence="4" id="KW-1185">Reference proteome</keyword>
<dbReference type="EMBL" id="AWWV01016343">
    <property type="protein sequence ID" value="OMO49887.1"/>
    <property type="molecule type" value="Genomic_DNA"/>
</dbReference>